<keyword evidence="3" id="KW-1185">Reference proteome</keyword>
<evidence type="ECO:0000313" key="3">
    <source>
        <dbReference type="Proteomes" id="UP000637513"/>
    </source>
</evidence>
<dbReference type="Gene3D" id="3.30.200.20">
    <property type="entry name" value="Phosphorylase Kinase, domain 1"/>
    <property type="match status" value="1"/>
</dbReference>
<dbReference type="SUPFAM" id="SSF56112">
    <property type="entry name" value="Protein kinase-like (PK-like)"/>
    <property type="match status" value="1"/>
</dbReference>
<protein>
    <submittedName>
        <fullName evidence="2">Phosphotransferase</fullName>
    </submittedName>
</protein>
<dbReference type="InterPro" id="IPR002575">
    <property type="entry name" value="Aminoglycoside_PTrfase"/>
</dbReference>
<gene>
    <name evidence="2" type="ORF">H8700_01590</name>
</gene>
<sequence length="353" mass="42666">MEDKTEEIVKQYPIHVNGKRRIRGAILFEAKEGIFTLIHCRESEKKLSFTEQIKMKLEEQGRKAIDLALKTENGSYTTRDKQGNVWILKRWFLGRECNLHDNDDVREVVQNLACLHREFVYPAQDIIKDASKILTQEQDQTKTDCLEDFKKWGCKKEITGTLHRHMREMKRVYNYIRTKKQKNEMEICILNLFPLYYEQAGKALEQMDQESFLYLQQQSVNEGRLYHGSYNHHNVLFTEHEIAVVNFERAEFGMQIVDLYHFLRKWMEKKGWSVHSGIRMIEEYQKIRPLSDIEAKMLYLLFLFPEKFWKQIDFYYNGKKSWMSLKNYEKLRKMEEQEQERQKFLREIRGLLF</sequence>
<evidence type="ECO:0000259" key="1">
    <source>
        <dbReference type="Pfam" id="PF01636"/>
    </source>
</evidence>
<comment type="caution">
    <text evidence="2">The sequence shown here is derived from an EMBL/GenBank/DDBJ whole genome shotgun (WGS) entry which is preliminary data.</text>
</comment>
<dbReference type="PANTHER" id="PTHR39179:SF3">
    <property type="entry name" value="COTS-RELATED PROTEIN"/>
    <property type="match status" value="1"/>
</dbReference>
<dbReference type="InterPro" id="IPR047175">
    <property type="entry name" value="CotS-like"/>
</dbReference>
<feature type="domain" description="Aminoglycoside phosphotransferase" evidence="1">
    <location>
        <begin position="178"/>
        <end position="270"/>
    </location>
</feature>
<dbReference type="Pfam" id="PF01636">
    <property type="entry name" value="APH"/>
    <property type="match status" value="1"/>
</dbReference>
<dbReference type="RefSeq" id="WP_249302574.1">
    <property type="nucleotide sequence ID" value="NZ_JACRSW010000007.1"/>
</dbReference>
<organism evidence="2 3">
    <name type="scientific">Jutongia hominis</name>
    <dbReference type="NCBI Taxonomy" id="2763664"/>
    <lineage>
        <taxon>Bacteria</taxon>
        <taxon>Bacillati</taxon>
        <taxon>Bacillota</taxon>
        <taxon>Clostridia</taxon>
        <taxon>Lachnospirales</taxon>
        <taxon>Lachnospiraceae</taxon>
        <taxon>Jutongia</taxon>
    </lineage>
</organism>
<dbReference type="PANTHER" id="PTHR39179">
    <property type="entry name" value="SPORE COAT PROTEIN I"/>
    <property type="match status" value="1"/>
</dbReference>
<dbReference type="EMBL" id="JACRSW010000007">
    <property type="protein sequence ID" value="MBC8556413.1"/>
    <property type="molecule type" value="Genomic_DNA"/>
</dbReference>
<reference evidence="2 3" key="1">
    <citation type="submission" date="2020-08" db="EMBL/GenBank/DDBJ databases">
        <title>Genome public.</title>
        <authorList>
            <person name="Liu C."/>
            <person name="Sun Q."/>
        </authorList>
    </citation>
    <scope>NUCLEOTIDE SEQUENCE [LARGE SCALE GENOMIC DNA]</scope>
    <source>
        <strain evidence="2 3">BX3</strain>
    </source>
</reference>
<proteinExistence type="predicted"/>
<name>A0ABR7MRI5_9FIRM</name>
<dbReference type="Gene3D" id="3.90.1200.10">
    <property type="match status" value="1"/>
</dbReference>
<dbReference type="Proteomes" id="UP000637513">
    <property type="component" value="Unassembled WGS sequence"/>
</dbReference>
<accession>A0ABR7MRI5</accession>
<evidence type="ECO:0000313" key="2">
    <source>
        <dbReference type="EMBL" id="MBC8556413.1"/>
    </source>
</evidence>
<dbReference type="InterPro" id="IPR011009">
    <property type="entry name" value="Kinase-like_dom_sf"/>
</dbReference>